<evidence type="ECO:0000313" key="3">
    <source>
        <dbReference type="Proteomes" id="UP000034076"/>
    </source>
</evidence>
<dbReference type="STRING" id="270498.CHK_0442"/>
<name>A0A0M2NHL0_9FIRM</name>
<dbReference type="OrthoDB" id="15017at2"/>
<dbReference type="RefSeq" id="WP_046442395.1">
    <property type="nucleotide sequence ID" value="NZ_CAUERS010000173.1"/>
</dbReference>
<dbReference type="EMBL" id="LAYJ01000045">
    <property type="protein sequence ID" value="KKI52014.1"/>
    <property type="molecule type" value="Genomic_DNA"/>
</dbReference>
<evidence type="ECO:0000313" key="2">
    <source>
        <dbReference type="EMBL" id="KKI52014.1"/>
    </source>
</evidence>
<reference evidence="2 3" key="1">
    <citation type="submission" date="2015-04" db="EMBL/GenBank/DDBJ databases">
        <title>Draft genome sequence of bacteremic isolate Catabacter hongkongensis type strain HKU16T.</title>
        <authorList>
            <person name="Lau S.K."/>
            <person name="Teng J.L."/>
            <person name="Huang Y."/>
            <person name="Curreem S.O."/>
            <person name="Tsui S.K."/>
            <person name="Woo P.C."/>
        </authorList>
    </citation>
    <scope>NUCLEOTIDE SEQUENCE [LARGE SCALE GENOMIC DNA]</scope>
    <source>
        <strain evidence="2 3">HKU16</strain>
    </source>
</reference>
<dbReference type="Pfam" id="PF08984">
    <property type="entry name" value="DUF1858"/>
    <property type="match status" value="1"/>
</dbReference>
<proteinExistence type="predicted"/>
<organism evidence="2 3">
    <name type="scientific">Christensenella hongkongensis</name>
    <dbReference type="NCBI Taxonomy" id="270498"/>
    <lineage>
        <taxon>Bacteria</taxon>
        <taxon>Bacillati</taxon>
        <taxon>Bacillota</taxon>
        <taxon>Clostridia</taxon>
        <taxon>Christensenellales</taxon>
        <taxon>Christensenellaceae</taxon>
        <taxon>Christensenella</taxon>
    </lineage>
</organism>
<dbReference type="PANTHER" id="PTHR39341:SF1">
    <property type="entry name" value="DUF1858 DOMAIN-CONTAINING PROTEIN"/>
    <property type="match status" value="1"/>
</dbReference>
<comment type="caution">
    <text evidence="2">The sequence shown here is derived from an EMBL/GenBank/DDBJ whole genome shotgun (WGS) entry which is preliminary data.</text>
</comment>
<gene>
    <name evidence="2" type="ORF">CHK_0442</name>
</gene>
<sequence>MAKKVTKDMNIMDIIQVDEGCADIFMEAGMGCLGCAAAHFENLEQACAVHGIDADALETKLNAYLADK</sequence>
<dbReference type="InterPro" id="IPR038062">
    <property type="entry name" value="ScdA-like_N_sf"/>
</dbReference>
<evidence type="ECO:0000259" key="1">
    <source>
        <dbReference type="Pfam" id="PF08984"/>
    </source>
</evidence>
<dbReference type="SUPFAM" id="SSF140683">
    <property type="entry name" value="SP0561-like"/>
    <property type="match status" value="1"/>
</dbReference>
<dbReference type="NCBIfam" id="TIGR03980">
    <property type="entry name" value="prismane_assoc"/>
    <property type="match status" value="1"/>
</dbReference>
<dbReference type="InterPro" id="IPR015077">
    <property type="entry name" value="DUF1858"/>
</dbReference>
<dbReference type="PANTHER" id="PTHR39341">
    <property type="entry name" value="BSL7085 PROTEIN"/>
    <property type="match status" value="1"/>
</dbReference>
<dbReference type="Proteomes" id="UP000034076">
    <property type="component" value="Unassembled WGS sequence"/>
</dbReference>
<accession>A0A0M2NHL0</accession>
<dbReference type="Gene3D" id="1.10.3910.10">
    <property type="entry name" value="SP0561-like"/>
    <property type="match status" value="1"/>
</dbReference>
<dbReference type="InterPro" id="IPR023883">
    <property type="entry name" value="CHP03980_redox-disulphide"/>
</dbReference>
<dbReference type="PATRIC" id="fig|270498.16.peg.546"/>
<protein>
    <recommendedName>
        <fullName evidence="1">DUF1858 domain-containing protein</fullName>
    </recommendedName>
</protein>
<dbReference type="AlphaFoldDB" id="A0A0M2NHL0"/>
<feature type="domain" description="DUF1858" evidence="1">
    <location>
        <begin position="6"/>
        <end position="57"/>
    </location>
</feature>
<keyword evidence="3" id="KW-1185">Reference proteome</keyword>